<dbReference type="InterPro" id="IPR024478">
    <property type="entry name" value="HlyB_4HB_MCP"/>
</dbReference>
<protein>
    <submittedName>
        <fullName evidence="6">Methyl-accepting chemotaxis sensory transducer</fullName>
    </submittedName>
</protein>
<dbReference type="SUPFAM" id="SSF58104">
    <property type="entry name" value="Methyl-accepting chemotaxis protein (MCP) signaling domain"/>
    <property type="match status" value="2"/>
</dbReference>
<dbReference type="InterPro" id="IPR004090">
    <property type="entry name" value="Chemotax_Me-accpt_rcpt"/>
</dbReference>
<evidence type="ECO:0000259" key="5">
    <source>
        <dbReference type="PROSITE" id="PS50885"/>
    </source>
</evidence>
<evidence type="ECO:0000259" key="4">
    <source>
        <dbReference type="PROSITE" id="PS50111"/>
    </source>
</evidence>
<name>A0A0W8F2Q0_9ZZZZ</name>
<dbReference type="CDD" id="cd11386">
    <property type="entry name" value="MCP_signal"/>
    <property type="match status" value="1"/>
</dbReference>
<feature type="domain" description="HAMP" evidence="5">
    <location>
        <begin position="213"/>
        <end position="265"/>
    </location>
</feature>
<accession>A0A0W8F2Q0</accession>
<dbReference type="Gene3D" id="1.10.287.950">
    <property type="entry name" value="Methyl-accepting chemotaxis protein"/>
    <property type="match status" value="1"/>
</dbReference>
<dbReference type="GO" id="GO:0016020">
    <property type="term" value="C:membrane"/>
    <property type="evidence" value="ECO:0007669"/>
    <property type="project" value="InterPro"/>
</dbReference>
<dbReference type="Pfam" id="PF18947">
    <property type="entry name" value="HAMP_2"/>
    <property type="match status" value="1"/>
</dbReference>
<evidence type="ECO:0000256" key="2">
    <source>
        <dbReference type="ARBA" id="ARBA00029447"/>
    </source>
</evidence>
<evidence type="ECO:0000256" key="1">
    <source>
        <dbReference type="ARBA" id="ARBA00023224"/>
    </source>
</evidence>
<dbReference type="InterPro" id="IPR003660">
    <property type="entry name" value="HAMP_dom"/>
</dbReference>
<evidence type="ECO:0000256" key="3">
    <source>
        <dbReference type="SAM" id="Phobius"/>
    </source>
</evidence>
<sequence length="703" mass="75790">MNFLDNMKLGKKMIGGYLIVVLILAIVAGYGYMTASSAATQSQDMYDNHLIPISQLGDVSADFQQIRAEIYRYIYVPDSRSGLDITIPGLFENIETNMNKFRDKDLSAAEKAELSRFDTAYAEFKRLYMQTIADAKANNMAAVDAALAAGSPLINARTTAVDSYKKLIVMNEEEAAAGAQEMADAASLATILLVVLTIVAIAIAIGIGIILTRNIAGPVNMLKDNIKEIHLGHLGNRLNLSRKDEVGEAAMALDEFSNDFQKYVLGTMKMVSEGDLSRNLKARDDKDEIVPAIQTTIETLRAMNEEANKLSRAAVEGHLKVRGNADQFKGAYWEIIAGINKTLDNVVMPLNEGMRVSEEYAAGNFTARFNEEIKVHGDFKKFRESLDKVGAQVSKAIRGINQQVMDLASSAEETNASIEEVAAGAGQVAKNASEVSVNAEKAMLGIEQVQKAMEDLSRTIQEVATRADSTAKLVQDTTLYNREGMDRAKKTETGMQGITRSSNDVNNIILEIKGQMDKISEIVNLITDLANQTNLLALNAAIEAARAGDAGRGFAVVATEVKSLAVESRASAEKIAEMINNLQNQTNHAVDAVSAANTGVKEGSDALHETLASFNKIVSAIDQISKNISEVAAASEEQAASVEEVTASVSEVNGLMQNTVKESTDAAAASEESSAAIDQITKVVANVNNIVDQVTKEITRFRV</sequence>
<dbReference type="Pfam" id="PF12729">
    <property type="entry name" value="4HB_MCP_1"/>
    <property type="match status" value="1"/>
</dbReference>
<dbReference type="AlphaFoldDB" id="A0A0W8F2Q0"/>
<dbReference type="PRINTS" id="PR00260">
    <property type="entry name" value="CHEMTRNSDUCR"/>
</dbReference>
<keyword evidence="3" id="KW-0472">Membrane</keyword>
<keyword evidence="3" id="KW-0812">Transmembrane</keyword>
<feature type="transmembrane region" description="Helical" evidence="3">
    <location>
        <begin position="188"/>
        <end position="211"/>
    </location>
</feature>
<dbReference type="GO" id="GO:0007165">
    <property type="term" value="P:signal transduction"/>
    <property type="evidence" value="ECO:0007669"/>
    <property type="project" value="UniProtKB-KW"/>
</dbReference>
<dbReference type="Gene3D" id="1.20.120.1530">
    <property type="match status" value="1"/>
</dbReference>
<gene>
    <name evidence="6" type="ORF">ASZ90_015169</name>
</gene>
<dbReference type="GO" id="GO:0004888">
    <property type="term" value="F:transmembrane signaling receptor activity"/>
    <property type="evidence" value="ECO:0007669"/>
    <property type="project" value="InterPro"/>
</dbReference>
<comment type="similarity">
    <text evidence="2">Belongs to the methyl-accepting chemotaxis (MCP) protein family.</text>
</comment>
<dbReference type="Pfam" id="PF00015">
    <property type="entry name" value="MCPsignal"/>
    <property type="match status" value="1"/>
</dbReference>
<dbReference type="PROSITE" id="PS50885">
    <property type="entry name" value="HAMP"/>
    <property type="match status" value="1"/>
</dbReference>
<reference evidence="6" key="1">
    <citation type="journal article" date="2015" name="Proc. Natl. Acad. Sci. U.S.A.">
        <title>Networks of energetic and metabolic interactions define dynamics in microbial communities.</title>
        <authorList>
            <person name="Embree M."/>
            <person name="Liu J.K."/>
            <person name="Al-Bassam M.M."/>
            <person name="Zengler K."/>
        </authorList>
    </citation>
    <scope>NUCLEOTIDE SEQUENCE</scope>
</reference>
<feature type="domain" description="Methyl-accepting transducer" evidence="4">
    <location>
        <begin position="417"/>
        <end position="653"/>
    </location>
</feature>
<keyword evidence="3" id="KW-1133">Transmembrane helix</keyword>
<dbReference type="PANTHER" id="PTHR32089:SF112">
    <property type="entry name" value="LYSOZYME-LIKE PROTEIN-RELATED"/>
    <property type="match status" value="1"/>
</dbReference>
<comment type="caution">
    <text evidence="6">The sequence shown here is derived from an EMBL/GenBank/DDBJ whole genome shotgun (WGS) entry which is preliminary data.</text>
</comment>
<dbReference type="PROSITE" id="PS50111">
    <property type="entry name" value="CHEMOTAXIS_TRANSDUC_2"/>
    <property type="match status" value="1"/>
</dbReference>
<dbReference type="InterPro" id="IPR004089">
    <property type="entry name" value="MCPsignal_dom"/>
</dbReference>
<dbReference type="EMBL" id="LNQE01001579">
    <property type="protein sequence ID" value="KUG15176.1"/>
    <property type="molecule type" value="Genomic_DNA"/>
</dbReference>
<organism evidence="6">
    <name type="scientific">hydrocarbon metagenome</name>
    <dbReference type="NCBI Taxonomy" id="938273"/>
    <lineage>
        <taxon>unclassified sequences</taxon>
        <taxon>metagenomes</taxon>
        <taxon>ecological metagenomes</taxon>
    </lineage>
</organism>
<proteinExistence type="inferred from homology"/>
<dbReference type="SMART" id="SM00283">
    <property type="entry name" value="MA"/>
    <property type="match status" value="1"/>
</dbReference>
<keyword evidence="1" id="KW-0807">Transducer</keyword>
<feature type="transmembrane region" description="Helical" evidence="3">
    <location>
        <begin position="14"/>
        <end position="33"/>
    </location>
</feature>
<evidence type="ECO:0000313" key="6">
    <source>
        <dbReference type="EMBL" id="KUG15176.1"/>
    </source>
</evidence>
<dbReference type="Pfam" id="PF00672">
    <property type="entry name" value="HAMP"/>
    <property type="match status" value="1"/>
</dbReference>
<dbReference type="PANTHER" id="PTHR32089">
    <property type="entry name" value="METHYL-ACCEPTING CHEMOTAXIS PROTEIN MCPB"/>
    <property type="match status" value="1"/>
</dbReference>
<dbReference type="GO" id="GO:0006935">
    <property type="term" value="P:chemotaxis"/>
    <property type="evidence" value="ECO:0007669"/>
    <property type="project" value="InterPro"/>
</dbReference>